<dbReference type="Proteomes" id="UP001252186">
    <property type="component" value="Unassembled WGS sequence"/>
</dbReference>
<accession>A0ABU2YA24</accession>
<feature type="signal peptide" evidence="1">
    <location>
        <begin position="1"/>
        <end position="21"/>
    </location>
</feature>
<reference evidence="2 3" key="1">
    <citation type="submission" date="2023-09" db="EMBL/GenBank/DDBJ databases">
        <authorList>
            <person name="Rey-Velasco X."/>
        </authorList>
    </citation>
    <scope>NUCLEOTIDE SEQUENCE [LARGE SCALE GENOMIC DNA]</scope>
    <source>
        <strain evidence="2 3">P050</strain>
    </source>
</reference>
<feature type="chain" id="PRO_5046785778" description="Outer membrane protein beta-barrel domain-containing protein" evidence="1">
    <location>
        <begin position="22"/>
        <end position="269"/>
    </location>
</feature>
<sequence>MKAKRIALIPVLFLFIQMTQAQGTSADFVPTDKQKDWGFAIAPYVMFAAQSTDVGGEKIRSSFNDLSSITNSGFQLIGAVRYKKWTALVDGTFAHLGYDDSSEVLNIDLKIVQTILDLRLGYNVYENFQFDEDEVLKGWSLNVNAGTKYWRNDLGIGYKLGIGDTIITEGNIDEIQRWWDLMIGVNFRFVLSKKVLLGVSASSGGFGIGKSNDFSYDFTYSNSFLVSDLIMINAGFRNFRYNRTDGAGETELETTVNVLGPLIGVTFKL</sequence>
<dbReference type="EMBL" id="JAVRHV010000006">
    <property type="protein sequence ID" value="MDT0553918.1"/>
    <property type="molecule type" value="Genomic_DNA"/>
</dbReference>
<evidence type="ECO:0000313" key="2">
    <source>
        <dbReference type="EMBL" id="MDT0553918.1"/>
    </source>
</evidence>
<proteinExistence type="predicted"/>
<name>A0ABU2YA24_9FLAO</name>
<organism evidence="2 3">
    <name type="scientific">Urechidicola vernalis</name>
    <dbReference type="NCBI Taxonomy" id="3075600"/>
    <lineage>
        <taxon>Bacteria</taxon>
        <taxon>Pseudomonadati</taxon>
        <taxon>Bacteroidota</taxon>
        <taxon>Flavobacteriia</taxon>
        <taxon>Flavobacteriales</taxon>
        <taxon>Flavobacteriaceae</taxon>
        <taxon>Urechidicola</taxon>
    </lineage>
</organism>
<keyword evidence="3" id="KW-1185">Reference proteome</keyword>
<evidence type="ECO:0000256" key="1">
    <source>
        <dbReference type="SAM" id="SignalP"/>
    </source>
</evidence>
<protein>
    <recommendedName>
        <fullName evidence="4">Outer membrane protein beta-barrel domain-containing protein</fullName>
    </recommendedName>
</protein>
<gene>
    <name evidence="2" type="ORF">RM519_11720</name>
</gene>
<evidence type="ECO:0008006" key="4">
    <source>
        <dbReference type="Google" id="ProtNLM"/>
    </source>
</evidence>
<dbReference type="RefSeq" id="WP_311594003.1">
    <property type="nucleotide sequence ID" value="NZ_JAVRHV010000006.1"/>
</dbReference>
<comment type="caution">
    <text evidence="2">The sequence shown here is derived from an EMBL/GenBank/DDBJ whole genome shotgun (WGS) entry which is preliminary data.</text>
</comment>
<evidence type="ECO:0000313" key="3">
    <source>
        <dbReference type="Proteomes" id="UP001252186"/>
    </source>
</evidence>
<keyword evidence="1" id="KW-0732">Signal</keyword>